<organism evidence="1 2">
    <name type="scientific">Senna tora</name>
    <dbReference type="NCBI Taxonomy" id="362788"/>
    <lineage>
        <taxon>Eukaryota</taxon>
        <taxon>Viridiplantae</taxon>
        <taxon>Streptophyta</taxon>
        <taxon>Embryophyta</taxon>
        <taxon>Tracheophyta</taxon>
        <taxon>Spermatophyta</taxon>
        <taxon>Magnoliopsida</taxon>
        <taxon>eudicotyledons</taxon>
        <taxon>Gunneridae</taxon>
        <taxon>Pentapetalae</taxon>
        <taxon>rosids</taxon>
        <taxon>fabids</taxon>
        <taxon>Fabales</taxon>
        <taxon>Fabaceae</taxon>
        <taxon>Caesalpinioideae</taxon>
        <taxon>Cassia clade</taxon>
        <taxon>Senna</taxon>
    </lineage>
</organism>
<reference evidence="1" key="1">
    <citation type="submission" date="2020-09" db="EMBL/GenBank/DDBJ databases">
        <title>Genome-Enabled Discovery of Anthraquinone Biosynthesis in Senna tora.</title>
        <authorList>
            <person name="Kang S.-H."/>
            <person name="Pandey R.P."/>
            <person name="Lee C.-M."/>
            <person name="Sim J.-S."/>
            <person name="Jeong J.-T."/>
            <person name="Choi B.-S."/>
            <person name="Jung M."/>
            <person name="Ginzburg D."/>
            <person name="Zhao K."/>
            <person name="Won S.Y."/>
            <person name="Oh T.-J."/>
            <person name="Yu Y."/>
            <person name="Kim N.-H."/>
            <person name="Lee O.R."/>
            <person name="Lee T.-H."/>
            <person name="Bashyal P."/>
            <person name="Kim T.-S."/>
            <person name="Lee W.-H."/>
            <person name="Kawkins C."/>
            <person name="Kim C.-K."/>
            <person name="Kim J.S."/>
            <person name="Ahn B.O."/>
            <person name="Rhee S.Y."/>
            <person name="Sohng J.K."/>
        </authorList>
    </citation>
    <scope>NUCLEOTIDE SEQUENCE</scope>
    <source>
        <tissue evidence="1">Leaf</tissue>
    </source>
</reference>
<sequence length="96" mass="10829">MVANLKQTLLYYVCDHNTNRLLGLLVLVSPKPSRHVYMLVIPALNRVYFRCASLVRMAVQLQGRESGFVDGVVDEGGDELWERFGKEARVETQSCG</sequence>
<protein>
    <submittedName>
        <fullName evidence="1">Uncharacterized protein</fullName>
    </submittedName>
</protein>
<name>A0A835CBH3_9FABA</name>
<dbReference type="Proteomes" id="UP000634136">
    <property type="component" value="Unassembled WGS sequence"/>
</dbReference>
<proteinExistence type="predicted"/>
<evidence type="ECO:0000313" key="1">
    <source>
        <dbReference type="EMBL" id="KAF7837206.1"/>
    </source>
</evidence>
<dbReference type="AlphaFoldDB" id="A0A835CBH3"/>
<keyword evidence="2" id="KW-1185">Reference proteome</keyword>
<accession>A0A835CBH3</accession>
<dbReference type="EMBL" id="JAAIUW010000003">
    <property type="protein sequence ID" value="KAF7837206.1"/>
    <property type="molecule type" value="Genomic_DNA"/>
</dbReference>
<evidence type="ECO:0000313" key="2">
    <source>
        <dbReference type="Proteomes" id="UP000634136"/>
    </source>
</evidence>
<gene>
    <name evidence="1" type="ORF">G2W53_005688</name>
</gene>
<comment type="caution">
    <text evidence="1">The sequence shown here is derived from an EMBL/GenBank/DDBJ whole genome shotgun (WGS) entry which is preliminary data.</text>
</comment>